<evidence type="ECO:0000256" key="2">
    <source>
        <dbReference type="ARBA" id="ARBA00006236"/>
    </source>
</evidence>
<evidence type="ECO:0000256" key="6">
    <source>
        <dbReference type="ARBA" id="ARBA00022989"/>
    </source>
</evidence>
<dbReference type="Proteomes" id="UP000199488">
    <property type="component" value="Unassembled WGS sequence"/>
</dbReference>
<dbReference type="GO" id="GO:0042910">
    <property type="term" value="F:xenobiotic transmembrane transporter activity"/>
    <property type="evidence" value="ECO:0007669"/>
    <property type="project" value="InterPro"/>
</dbReference>
<dbReference type="PROSITE" id="PS50850">
    <property type="entry name" value="MFS"/>
    <property type="match status" value="1"/>
</dbReference>
<dbReference type="GO" id="GO:1990961">
    <property type="term" value="P:xenobiotic detoxification by transmembrane export across the plasma membrane"/>
    <property type="evidence" value="ECO:0007669"/>
    <property type="project" value="InterPro"/>
</dbReference>
<protein>
    <recommendedName>
        <fullName evidence="8">Bcr/CflA family efflux transporter</fullName>
    </recommendedName>
</protein>
<keyword evidence="3 8" id="KW-0813">Transport</keyword>
<organism evidence="11 12">
    <name type="scientific">Marinococcus luteus</name>
    <dbReference type="NCBI Taxonomy" id="1122204"/>
    <lineage>
        <taxon>Bacteria</taxon>
        <taxon>Bacillati</taxon>
        <taxon>Bacillota</taxon>
        <taxon>Bacilli</taxon>
        <taxon>Bacillales</taxon>
        <taxon>Bacillaceae</taxon>
        <taxon>Marinococcus</taxon>
    </lineage>
</organism>
<feature type="transmembrane region" description="Helical" evidence="8">
    <location>
        <begin position="218"/>
        <end position="237"/>
    </location>
</feature>
<dbReference type="STRING" id="1122204.SAMN05421781_1891"/>
<evidence type="ECO:0000256" key="8">
    <source>
        <dbReference type="RuleBase" id="RU365088"/>
    </source>
</evidence>
<keyword evidence="6 8" id="KW-1133">Transmembrane helix</keyword>
<evidence type="ECO:0000256" key="3">
    <source>
        <dbReference type="ARBA" id="ARBA00022448"/>
    </source>
</evidence>
<dbReference type="EMBL" id="FNNC01000003">
    <property type="protein sequence ID" value="SDW59418.1"/>
    <property type="molecule type" value="Genomic_DNA"/>
</dbReference>
<feature type="transmembrane region" description="Helical" evidence="8">
    <location>
        <begin position="312"/>
        <end position="334"/>
    </location>
</feature>
<feature type="transmembrane region" description="Helical" evidence="8">
    <location>
        <begin position="82"/>
        <end position="104"/>
    </location>
</feature>
<feature type="domain" description="Major facilitator superfamily (MFS) profile" evidence="10">
    <location>
        <begin position="12"/>
        <end position="399"/>
    </location>
</feature>
<dbReference type="RefSeq" id="WP_091614179.1">
    <property type="nucleotide sequence ID" value="NZ_FNNC01000003.1"/>
</dbReference>
<dbReference type="GO" id="GO:0005886">
    <property type="term" value="C:plasma membrane"/>
    <property type="evidence" value="ECO:0007669"/>
    <property type="project" value="UniProtKB-SubCell"/>
</dbReference>
<keyword evidence="5 8" id="KW-0812">Transmembrane</keyword>
<dbReference type="Pfam" id="PF07690">
    <property type="entry name" value="MFS_1"/>
    <property type="match status" value="1"/>
</dbReference>
<dbReference type="FunFam" id="1.20.1720.10:FF:000005">
    <property type="entry name" value="Bcr/CflA family efflux transporter"/>
    <property type="match status" value="1"/>
</dbReference>
<keyword evidence="4 8" id="KW-1003">Cell membrane</keyword>
<dbReference type="PANTHER" id="PTHR23502">
    <property type="entry name" value="MAJOR FACILITATOR SUPERFAMILY"/>
    <property type="match status" value="1"/>
</dbReference>
<feature type="transmembrane region" description="Helical" evidence="8">
    <location>
        <begin position="139"/>
        <end position="164"/>
    </location>
</feature>
<dbReference type="NCBIfam" id="TIGR00710">
    <property type="entry name" value="efflux_Bcr_CflA"/>
    <property type="match status" value="1"/>
</dbReference>
<name>A0A1H2UU04_9BACI</name>
<evidence type="ECO:0000256" key="5">
    <source>
        <dbReference type="ARBA" id="ARBA00022692"/>
    </source>
</evidence>
<comment type="subcellular location">
    <subcellularLocation>
        <location evidence="1 8">Cell membrane</location>
        <topology evidence="1 8">Multi-pass membrane protein</topology>
    </subcellularLocation>
</comment>
<feature type="transmembrane region" description="Helical" evidence="8">
    <location>
        <begin position="110"/>
        <end position="127"/>
    </location>
</feature>
<evidence type="ECO:0000256" key="4">
    <source>
        <dbReference type="ARBA" id="ARBA00022475"/>
    </source>
</evidence>
<feature type="transmembrane region" description="Helical" evidence="8">
    <location>
        <begin position="373"/>
        <end position="394"/>
    </location>
</feature>
<dbReference type="SUPFAM" id="SSF103473">
    <property type="entry name" value="MFS general substrate transporter"/>
    <property type="match status" value="1"/>
</dbReference>
<keyword evidence="12" id="KW-1185">Reference proteome</keyword>
<evidence type="ECO:0000313" key="12">
    <source>
        <dbReference type="Proteomes" id="UP000199488"/>
    </source>
</evidence>
<dbReference type="CDD" id="cd17320">
    <property type="entry name" value="MFS_MdfA_MDR_like"/>
    <property type="match status" value="1"/>
</dbReference>
<comment type="similarity">
    <text evidence="2 8">Belongs to the major facilitator superfamily. Bcr/CmlA family.</text>
</comment>
<dbReference type="InterPro" id="IPR036259">
    <property type="entry name" value="MFS_trans_sf"/>
</dbReference>
<dbReference type="InterPro" id="IPR011701">
    <property type="entry name" value="MFS"/>
</dbReference>
<proteinExistence type="inferred from homology"/>
<evidence type="ECO:0000256" key="1">
    <source>
        <dbReference type="ARBA" id="ARBA00004651"/>
    </source>
</evidence>
<gene>
    <name evidence="11" type="ORF">SAMN05421781_1891</name>
</gene>
<dbReference type="AlphaFoldDB" id="A0A1H2UU04"/>
<feature type="transmembrane region" description="Helical" evidence="8">
    <location>
        <begin position="50"/>
        <end position="70"/>
    </location>
</feature>
<sequence>MSSTQAVSSKKRIGLAILLGSLAAFGALTIDMYLPSFPSIAQDLDTSASLVQLSLTACLLGLAFGQLIVGPMSDVNGRKKPLSIFLFIYIAASILCIFAPTIWILIACRFLQGFSASAGIVISRAIVRDMYSGKELTKFFSLLMLVNGLAPILAPVLGGAILNFTTWNGVFAVLSAIGIIIFIIVLSLLPETLPETNRSDSDIKETVRTFGSLLKDRSFMGFALAQGLKMAGIFAYVSGTPFVYQGIYGASPQTFGFLFALNGIGIIIGSQTTGRLAGIVPERKILTFGLGLTLISSSVLLTMTVIQAPLAAIVIPMFFVVSSLGLVNTASFSLAMEEQGHRAGSAAALIGLLPFLFGAASAPLVGIAGEHTAVPMGIVIFGADAAAVLSYVLLARSSKTPSAEKEKTSQDSYYKNARPKTSS</sequence>
<evidence type="ECO:0000259" key="10">
    <source>
        <dbReference type="PROSITE" id="PS50850"/>
    </source>
</evidence>
<accession>A0A1H2UU04</accession>
<feature type="transmembrane region" description="Helical" evidence="8">
    <location>
        <begin position="346"/>
        <end position="367"/>
    </location>
</feature>
<reference evidence="11 12" key="1">
    <citation type="submission" date="2016-10" db="EMBL/GenBank/DDBJ databases">
        <authorList>
            <person name="de Groot N.N."/>
        </authorList>
    </citation>
    <scope>NUCLEOTIDE SEQUENCE [LARGE SCALE GENOMIC DNA]</scope>
    <source>
        <strain evidence="11 12">DSM 23126</strain>
    </source>
</reference>
<evidence type="ECO:0000256" key="7">
    <source>
        <dbReference type="ARBA" id="ARBA00023136"/>
    </source>
</evidence>
<dbReference type="OrthoDB" id="9800416at2"/>
<dbReference type="InterPro" id="IPR004812">
    <property type="entry name" value="Efflux_drug-R_Bcr/CmlA"/>
</dbReference>
<feature type="transmembrane region" description="Helical" evidence="8">
    <location>
        <begin position="170"/>
        <end position="189"/>
    </location>
</feature>
<keyword evidence="7 8" id="KW-0472">Membrane</keyword>
<evidence type="ECO:0000256" key="9">
    <source>
        <dbReference type="SAM" id="MobiDB-lite"/>
    </source>
</evidence>
<feature type="transmembrane region" description="Helical" evidence="8">
    <location>
        <begin position="12"/>
        <end position="30"/>
    </location>
</feature>
<dbReference type="PANTHER" id="PTHR23502:SF132">
    <property type="entry name" value="POLYAMINE TRANSPORTER 2-RELATED"/>
    <property type="match status" value="1"/>
</dbReference>
<dbReference type="InterPro" id="IPR020846">
    <property type="entry name" value="MFS_dom"/>
</dbReference>
<feature type="transmembrane region" description="Helical" evidence="8">
    <location>
        <begin position="257"/>
        <end position="278"/>
    </location>
</feature>
<evidence type="ECO:0000313" key="11">
    <source>
        <dbReference type="EMBL" id="SDW59418.1"/>
    </source>
</evidence>
<dbReference type="Gene3D" id="1.20.1720.10">
    <property type="entry name" value="Multidrug resistance protein D"/>
    <property type="match status" value="1"/>
</dbReference>
<feature type="transmembrane region" description="Helical" evidence="8">
    <location>
        <begin position="285"/>
        <end position="306"/>
    </location>
</feature>
<feature type="region of interest" description="Disordered" evidence="9">
    <location>
        <begin position="401"/>
        <end position="423"/>
    </location>
</feature>